<dbReference type="Gene3D" id="3.40.50.1820">
    <property type="entry name" value="alpha/beta hydrolase"/>
    <property type="match status" value="1"/>
</dbReference>
<feature type="domain" description="EF-hand" evidence="8">
    <location>
        <begin position="383"/>
        <end position="418"/>
    </location>
</feature>
<evidence type="ECO:0000256" key="5">
    <source>
        <dbReference type="ARBA" id="ARBA00022837"/>
    </source>
</evidence>
<dbReference type="Pfam" id="PF13913">
    <property type="entry name" value="zf-C2HC_2"/>
    <property type="match status" value="3"/>
</dbReference>
<dbReference type="Pfam" id="PF05057">
    <property type="entry name" value="DUF676"/>
    <property type="match status" value="1"/>
</dbReference>
<sequence length="765" mass="83706">MRIDELAKLAAEEMVEIISAARSPALKPVTLHCVGHSMGGIIIRGALPTLLEQFGMDALEFGHYLSLSSPHLGIQACWSSPFHAWRNFCGLTAWITPQLAQLAIQDGGSSGQPAYLQALSDAESPYVAVLRSFRRRTCATVASGDPLISLPSGIIDPQQSYCRAGCQERSSPAPVPIGLSWKPCPHCGQQFSERSLQQHGQRCSSRAEVAAEHELRELEGFRRPEPMLDWPQCPNCGEQYGSTAIGPHTKRCRRLRPQGANGWGAGGESGGAGGAAVFGGLWGVGDLEAFIGELRTAAGIAEDSDQDAVRGFFRKCDVDGNGRISEDELRGVIRSLCPHFTAEQIHGLFEAADWNKDSAVDYAEFLRFVWSGTGPKGGAVSKADMEALRAVFNRFDEDFNGLLSPGEFANLMRNMLPTRSGVFDAADIDSSGAIDFEEFLRYWTSIAGSPGFEAGLFDEAADMFHCFASQGELDRHGLLAVLNNTFPTHCEENEEAVDAEFAAADVDGSSGISFPEFLAYYGRLRRHYGGKGSGWPPHDADERAASLNEGFVPSPCGLPFLPDRLAVHLRNCPECKAAAAAQLAARRTTEAEAARRRRAEEEERSRKATEEAAELMEEARRAAEEAAARRAEQEHSKKQQEQQQQQQQQQQLQQQEERAAAEEAVLRKAKDAERARRAAEEAARRAAEARALAEQQAEQVKAGADDGHSEFMPCDYCGRTFFPDRLQVHLRSCQKKKLMEGGQLCRETMTPGETCPTRGRYAVPQ</sequence>
<evidence type="ECO:0008006" key="12">
    <source>
        <dbReference type="Google" id="ProtNLM"/>
    </source>
</evidence>
<dbReference type="SUPFAM" id="SSF47473">
    <property type="entry name" value="EF-hand"/>
    <property type="match status" value="2"/>
</dbReference>
<dbReference type="InterPro" id="IPR029058">
    <property type="entry name" value="AB_hydrolase_fold"/>
</dbReference>
<accession>A0A813JLL4</accession>
<keyword evidence="1" id="KW-0479">Metal-binding</keyword>
<evidence type="ECO:0000256" key="6">
    <source>
        <dbReference type="PROSITE-ProRule" id="PRU01371"/>
    </source>
</evidence>
<evidence type="ECO:0000256" key="7">
    <source>
        <dbReference type="SAM" id="MobiDB-lite"/>
    </source>
</evidence>
<dbReference type="InterPro" id="IPR007751">
    <property type="entry name" value="DUF676_lipase-like"/>
</dbReference>
<feature type="region of interest" description="Disordered" evidence="7">
    <location>
        <begin position="591"/>
        <end position="682"/>
    </location>
</feature>
<dbReference type="PROSITE" id="PS52027">
    <property type="entry name" value="ZF_C2HC_C3H"/>
    <property type="match status" value="1"/>
</dbReference>
<dbReference type="PROSITE" id="PS00018">
    <property type="entry name" value="EF_HAND_1"/>
    <property type="match status" value="2"/>
</dbReference>
<dbReference type="PROSITE" id="PS50222">
    <property type="entry name" value="EF_HAND_2"/>
    <property type="match status" value="4"/>
</dbReference>
<dbReference type="InterPro" id="IPR011992">
    <property type="entry name" value="EF-hand-dom_pair"/>
</dbReference>
<dbReference type="Pfam" id="PF13499">
    <property type="entry name" value="EF-hand_7"/>
    <property type="match status" value="1"/>
</dbReference>
<evidence type="ECO:0000256" key="3">
    <source>
        <dbReference type="ARBA" id="ARBA00022771"/>
    </source>
</evidence>
<protein>
    <recommendedName>
        <fullName evidence="12">Calmodulin</fullName>
    </recommendedName>
</protein>
<dbReference type="InterPro" id="IPR050145">
    <property type="entry name" value="Centrin_CML-like"/>
</dbReference>
<keyword evidence="2" id="KW-0677">Repeat</keyword>
<dbReference type="AlphaFoldDB" id="A0A813JLL4"/>
<feature type="compositionally biased region" description="Basic and acidic residues" evidence="7">
    <location>
        <begin position="591"/>
        <end position="610"/>
    </location>
</feature>
<keyword evidence="3 6" id="KW-0863">Zinc-finger</keyword>
<dbReference type="Gene3D" id="1.10.238.10">
    <property type="entry name" value="EF-hand"/>
    <property type="match status" value="3"/>
</dbReference>
<dbReference type="InterPro" id="IPR018247">
    <property type="entry name" value="EF_Hand_1_Ca_BS"/>
</dbReference>
<dbReference type="GO" id="GO:0008270">
    <property type="term" value="F:zinc ion binding"/>
    <property type="evidence" value="ECO:0007669"/>
    <property type="project" value="UniProtKB-KW"/>
</dbReference>
<feature type="compositionally biased region" description="Low complexity" evidence="7">
    <location>
        <begin position="641"/>
        <end position="654"/>
    </location>
</feature>
<dbReference type="GO" id="GO:0005509">
    <property type="term" value="F:calcium ion binding"/>
    <property type="evidence" value="ECO:0007669"/>
    <property type="project" value="InterPro"/>
</dbReference>
<dbReference type="SMART" id="SM00054">
    <property type="entry name" value="EFh"/>
    <property type="match status" value="5"/>
</dbReference>
<feature type="compositionally biased region" description="Basic and acidic residues" evidence="7">
    <location>
        <begin position="617"/>
        <end position="640"/>
    </location>
</feature>
<comment type="caution">
    <text evidence="10">The sequence shown here is derived from an EMBL/GenBank/DDBJ whole genome shotgun (WGS) entry which is preliminary data.</text>
</comment>
<dbReference type="CDD" id="cd00051">
    <property type="entry name" value="EFh"/>
    <property type="match status" value="1"/>
</dbReference>
<dbReference type="PANTHER" id="PTHR23050">
    <property type="entry name" value="CALCIUM BINDING PROTEIN"/>
    <property type="match status" value="1"/>
</dbReference>
<name>A0A813JLL4_POLGL</name>
<gene>
    <name evidence="10" type="ORF">PGLA2088_LOCUS24001</name>
</gene>
<feature type="domain" description="EF-hand" evidence="8">
    <location>
        <begin position="304"/>
        <end position="339"/>
    </location>
</feature>
<reference evidence="10" key="1">
    <citation type="submission" date="2021-02" db="EMBL/GenBank/DDBJ databases">
        <authorList>
            <person name="Dougan E. K."/>
            <person name="Rhodes N."/>
            <person name="Thang M."/>
            <person name="Chan C."/>
        </authorList>
    </citation>
    <scope>NUCLEOTIDE SEQUENCE</scope>
</reference>
<keyword evidence="5" id="KW-0106">Calcium</keyword>
<dbReference type="Proteomes" id="UP000626109">
    <property type="component" value="Unassembled WGS sequence"/>
</dbReference>
<proteinExistence type="predicted"/>
<evidence type="ECO:0000313" key="11">
    <source>
        <dbReference type="Proteomes" id="UP000626109"/>
    </source>
</evidence>
<evidence type="ECO:0000259" key="9">
    <source>
        <dbReference type="PROSITE" id="PS52027"/>
    </source>
</evidence>
<evidence type="ECO:0000256" key="1">
    <source>
        <dbReference type="ARBA" id="ARBA00022723"/>
    </source>
</evidence>
<dbReference type="Pfam" id="PF13202">
    <property type="entry name" value="EF-hand_5"/>
    <property type="match status" value="2"/>
</dbReference>
<feature type="domain" description="EF-hand" evidence="8">
    <location>
        <begin position="492"/>
        <end position="527"/>
    </location>
</feature>
<keyword evidence="4" id="KW-0862">Zinc</keyword>
<dbReference type="InterPro" id="IPR002048">
    <property type="entry name" value="EF_hand_dom"/>
</dbReference>
<dbReference type="EMBL" id="CAJNNW010026332">
    <property type="protein sequence ID" value="CAE8684562.1"/>
    <property type="molecule type" value="Genomic_DNA"/>
</dbReference>
<dbReference type="Gene3D" id="3.30.160.60">
    <property type="entry name" value="Classic Zinc Finger"/>
    <property type="match status" value="1"/>
</dbReference>
<evidence type="ECO:0000256" key="2">
    <source>
        <dbReference type="ARBA" id="ARBA00022737"/>
    </source>
</evidence>
<dbReference type="InterPro" id="IPR049899">
    <property type="entry name" value="Znf_C2HC_C3H"/>
</dbReference>
<evidence type="ECO:0000313" key="10">
    <source>
        <dbReference type="EMBL" id="CAE8684562.1"/>
    </source>
</evidence>
<feature type="compositionally biased region" description="Basic and acidic residues" evidence="7">
    <location>
        <begin position="655"/>
        <end position="682"/>
    </location>
</feature>
<feature type="domain" description="C2HC/C3H-type" evidence="9">
    <location>
        <begin position="710"/>
        <end position="739"/>
    </location>
</feature>
<dbReference type="SUPFAM" id="SSF53474">
    <property type="entry name" value="alpha/beta-Hydrolases"/>
    <property type="match status" value="1"/>
</dbReference>
<evidence type="ECO:0000256" key="4">
    <source>
        <dbReference type="ARBA" id="ARBA00022833"/>
    </source>
</evidence>
<evidence type="ECO:0000259" key="8">
    <source>
        <dbReference type="PROSITE" id="PS50222"/>
    </source>
</evidence>
<feature type="domain" description="EF-hand" evidence="8">
    <location>
        <begin position="422"/>
        <end position="449"/>
    </location>
</feature>
<organism evidence="10 11">
    <name type="scientific">Polarella glacialis</name>
    <name type="common">Dinoflagellate</name>
    <dbReference type="NCBI Taxonomy" id="89957"/>
    <lineage>
        <taxon>Eukaryota</taxon>
        <taxon>Sar</taxon>
        <taxon>Alveolata</taxon>
        <taxon>Dinophyceae</taxon>
        <taxon>Suessiales</taxon>
        <taxon>Suessiaceae</taxon>
        <taxon>Polarella</taxon>
    </lineage>
</organism>